<evidence type="ECO:0000313" key="1">
    <source>
        <dbReference type="EMBL" id="QHA88358.1"/>
    </source>
</evidence>
<dbReference type="Gene3D" id="1.10.1200.10">
    <property type="entry name" value="ACP-like"/>
    <property type="match status" value="1"/>
</dbReference>
<keyword evidence="2" id="KW-1185">Reference proteome</keyword>
<sequence length="135" mass="15095">MTNTEYCYPTLSQLIDFVRDFTGSRRASITAQTYLEEDLGITGDDGAELLEEVAQRFGIVLHTDEDGYRTTFSLGENEYLFHSEGFDPLCIGRLIGWLRNKPRPIIRDLTVGALHDALVAAHRKSSGSTTSSTEY</sequence>
<accession>A0ABX6GQ21</accession>
<dbReference type="RefSeq" id="WP_160030243.1">
    <property type="nucleotide sequence ID" value="NZ_CP041764.1"/>
</dbReference>
<protein>
    <recommendedName>
        <fullName evidence="3">Acyl carrier protein</fullName>
    </recommendedName>
</protein>
<gene>
    <name evidence="1" type="ORF">FO014_16090</name>
</gene>
<dbReference type="EMBL" id="CP041764">
    <property type="protein sequence ID" value="QHA88358.1"/>
    <property type="molecule type" value="Genomic_DNA"/>
</dbReference>
<dbReference type="Proteomes" id="UP000430368">
    <property type="component" value="Chromosome"/>
</dbReference>
<evidence type="ECO:0008006" key="3">
    <source>
        <dbReference type="Google" id="ProtNLM"/>
    </source>
</evidence>
<name>A0ABX6GQ21_9GAMM</name>
<reference evidence="1 2" key="1">
    <citation type="submission" date="2019-07" db="EMBL/GenBank/DDBJ databases">
        <title>Serratia dokdonensis sp. nov., an elicitor of systemic resistance in Nicotiana Tabacum.</title>
        <authorList>
            <person name="Son J.-S."/>
            <person name="Hwang Y.-J."/>
            <person name="Lee S.-Y."/>
            <person name="Ghim S.-Y."/>
        </authorList>
    </citation>
    <scope>NUCLEOTIDE SEQUENCE [LARGE SCALE GENOMIC DNA]</scope>
    <source>
        <strain evidence="1 2">KUDC3025</strain>
    </source>
</reference>
<proteinExistence type="predicted"/>
<dbReference type="InterPro" id="IPR036736">
    <property type="entry name" value="ACP-like_sf"/>
</dbReference>
<organism evidence="1 2">
    <name type="scientific">Serratia rhizosphaerae</name>
    <dbReference type="NCBI Taxonomy" id="2597702"/>
    <lineage>
        <taxon>Bacteria</taxon>
        <taxon>Pseudomonadati</taxon>
        <taxon>Pseudomonadota</taxon>
        <taxon>Gammaproteobacteria</taxon>
        <taxon>Enterobacterales</taxon>
        <taxon>Yersiniaceae</taxon>
        <taxon>Serratia</taxon>
    </lineage>
</organism>
<evidence type="ECO:0000313" key="2">
    <source>
        <dbReference type="Proteomes" id="UP000430368"/>
    </source>
</evidence>